<dbReference type="GO" id="GO:0006261">
    <property type="term" value="P:DNA-templated DNA replication"/>
    <property type="evidence" value="ECO:0007669"/>
    <property type="project" value="UniProtKB-UniRule"/>
</dbReference>
<dbReference type="HOGENOM" id="CLU_002977_6_1_5"/>
<dbReference type="InterPro" id="IPR005743">
    <property type="entry name" value="GyrA"/>
</dbReference>
<sequence>MCAISETHVTETTSPKSPTISISDEMRKSYLDYAMSVIVSRALPDVRDGLKPVHRRILYAMMEGNYDWTKPPRKSARIVGDVMGNYHPHGDSSIYEAMVRMAQDFSMRLPLVDGQGNFGSVDGDPAAAMRYTESRLARAAESLLRDIDKNTVEFAQNYDETQLEPTVLPAEYPNLLVNGANGIAVGMATNIPPHNPGEVIAACEAYVNNPEITTEELTEIVPGPDFPTGALIMGRHGIREAYRTGRGSIIMRARAEVQTNAKDRESIIVHEIPYQVNKAQLLERIGEMVRDKVLEGISDIRDESDRTGMRIVIEVKRDAAGDVVLNKLYRHTRLQTSFPVNMLAMNAGRPIQMGLKDVIEAFCEFRKDVVIKRTTFLLNKSRDRAHILAGLMVALASIDEIIELIKKAPDTETARNELCATAWPAHEVGAFIALIDDPGHAVVDDHYTLSEVQARAILELRLQRLTGMERDKLAAETQELADKIADYLDILGSDTRVSQVILDELAATRERLSDDRRTEITDQLADQDDEDLIQQEDMVVTVSHRGYIKRVPLSIYRAQRRGGKGRAGMKTRDEDFVTRLFVTNTHTPILFFTSKGMVYQLKCYKLPESAPQSLGKAMVNLLPIEPEETINTVMPMPDDESSWGDLNVMFATASGNVRRNNLSDFTNIKRNGKIAMKMQDGDELVGVIPCNDDDDVLMATRNGKAIRFAANAVRVFRGRDSTGVRGIKLLGKDRVVSMSIIADPENEYILSVTENGYGKRTPIKDYRQSGRGGQGVANIEISPRNGQVMASFTVVEEDQLMLVTNQGQIIRIRVHGGEGDSIRIASRKTLGVRLFDVADDNDEKVVSAGLIHESDDDDDDHDVVADGEGRDDALTSPNSETQTETEAVKPDNSDAPDEEA</sequence>
<proteinExistence type="inferred from homology"/>
<dbReference type="SUPFAM" id="SSF101904">
    <property type="entry name" value="GyrA/ParC C-terminal domain-like"/>
    <property type="match status" value="1"/>
</dbReference>
<dbReference type="GO" id="GO:0005694">
    <property type="term" value="C:chromosome"/>
    <property type="evidence" value="ECO:0007669"/>
    <property type="project" value="InterPro"/>
</dbReference>
<evidence type="ECO:0000256" key="1">
    <source>
        <dbReference type="ARBA" id="ARBA00000185"/>
    </source>
</evidence>
<evidence type="ECO:0000256" key="4">
    <source>
        <dbReference type="ARBA" id="ARBA00022840"/>
    </source>
</evidence>
<dbReference type="Gene3D" id="2.120.10.90">
    <property type="entry name" value="DNA gyrase/topoisomerase IV, subunit A, C-terminal"/>
    <property type="match status" value="1"/>
</dbReference>
<feature type="compositionally biased region" description="Basic and acidic residues" evidence="10">
    <location>
        <begin position="862"/>
        <end position="873"/>
    </location>
</feature>
<comment type="catalytic activity">
    <reaction evidence="1 8 9">
        <text>ATP-dependent breakage, passage and rejoining of double-stranded DNA.</text>
        <dbReference type="EC" id="5.6.2.2"/>
    </reaction>
</comment>
<dbReference type="Gene3D" id="1.10.268.10">
    <property type="entry name" value="Topoisomerase, domain 3"/>
    <property type="match status" value="1"/>
</dbReference>
<dbReference type="InterPro" id="IPR013760">
    <property type="entry name" value="Topo_IIA-like_dom_sf"/>
</dbReference>
<keyword evidence="3 8" id="KW-0547">Nucleotide-binding</keyword>
<feature type="domain" description="Topo IIA-type catalytic" evidence="11">
    <location>
        <begin position="43"/>
        <end position="532"/>
    </location>
</feature>
<keyword evidence="6 8" id="KW-0238">DNA-binding</keyword>
<name>D5BQS8_PUNMI</name>
<evidence type="ECO:0000256" key="8">
    <source>
        <dbReference type="HAMAP-Rule" id="MF_01897"/>
    </source>
</evidence>
<dbReference type="KEGG" id="apb:SAR116_0399"/>
<dbReference type="FunFam" id="1.10.268.10:FF:000001">
    <property type="entry name" value="DNA gyrase subunit A"/>
    <property type="match status" value="1"/>
</dbReference>
<keyword evidence="4 8" id="KW-0067">ATP-binding</keyword>
<dbReference type="InterPro" id="IPR035516">
    <property type="entry name" value="Gyrase/topoIV_suA_C"/>
</dbReference>
<dbReference type="AlphaFoldDB" id="D5BQS8"/>
<keyword evidence="13" id="KW-1185">Reference proteome</keyword>
<evidence type="ECO:0000313" key="12">
    <source>
        <dbReference type="EMBL" id="ADE38642.1"/>
    </source>
</evidence>
<dbReference type="PROSITE" id="PS52040">
    <property type="entry name" value="TOPO_IIA"/>
    <property type="match status" value="1"/>
</dbReference>
<comment type="subunit">
    <text evidence="8">Heterotetramer, composed of two GyrA and two GyrB chains. In the heterotetramer, GyrA contains the active site tyrosine that forms a transient covalent intermediate with DNA, while GyrB binds cofactors and catalyzes ATP hydrolysis.</text>
</comment>
<dbReference type="GO" id="GO:0034335">
    <property type="term" value="F:DNA negative supercoiling activity"/>
    <property type="evidence" value="ECO:0007669"/>
    <property type="project" value="UniProtKB-ARBA"/>
</dbReference>
<dbReference type="InterPro" id="IPR002205">
    <property type="entry name" value="Topo_IIA_dom_A"/>
</dbReference>
<comment type="function">
    <text evidence="8">A type II topoisomerase that negatively supercoils closed circular double-stranded (ds) DNA in an ATP-dependent manner to modulate DNA topology and maintain chromosomes in an underwound state. Negative supercoiling favors strand separation, and DNA replication, transcription, recombination and repair, all of which involve strand separation. Also able to catalyze the interconversion of other topological isomers of dsDNA rings, including catenanes and knotted rings. Type II topoisomerases break and join 2 DNA strands simultaneously in an ATP-dependent manner.</text>
</comment>
<evidence type="ECO:0000256" key="10">
    <source>
        <dbReference type="SAM" id="MobiDB-lite"/>
    </source>
</evidence>
<evidence type="ECO:0000259" key="11">
    <source>
        <dbReference type="PROSITE" id="PS52040"/>
    </source>
</evidence>
<dbReference type="Pfam" id="PF00521">
    <property type="entry name" value="DNA_topoisoIV"/>
    <property type="match status" value="1"/>
</dbReference>
<evidence type="ECO:0000313" key="13">
    <source>
        <dbReference type="Proteomes" id="UP000007460"/>
    </source>
</evidence>
<dbReference type="Proteomes" id="UP000007460">
    <property type="component" value="Chromosome"/>
</dbReference>
<evidence type="ECO:0000256" key="5">
    <source>
        <dbReference type="ARBA" id="ARBA00023029"/>
    </source>
</evidence>
<evidence type="ECO:0000256" key="6">
    <source>
        <dbReference type="ARBA" id="ARBA00023125"/>
    </source>
</evidence>
<evidence type="ECO:0000256" key="7">
    <source>
        <dbReference type="ARBA" id="ARBA00023235"/>
    </source>
</evidence>
<dbReference type="InterPro" id="IPR050220">
    <property type="entry name" value="Type_II_DNA_Topoisomerases"/>
</dbReference>
<dbReference type="GO" id="GO:0003677">
    <property type="term" value="F:DNA binding"/>
    <property type="evidence" value="ECO:0007669"/>
    <property type="project" value="UniProtKB-UniRule"/>
</dbReference>
<feature type="region of interest" description="Disordered" evidence="10">
    <location>
        <begin position="849"/>
        <end position="900"/>
    </location>
</feature>
<dbReference type="STRING" id="488538.SAR116_0399"/>
<dbReference type="EMBL" id="CP001751">
    <property type="protein sequence ID" value="ADE38642.1"/>
    <property type="molecule type" value="Genomic_DNA"/>
</dbReference>
<dbReference type="PANTHER" id="PTHR43493">
    <property type="entry name" value="DNA GYRASE/TOPOISOMERASE SUBUNIT A"/>
    <property type="match status" value="1"/>
</dbReference>
<feature type="region of interest" description="Disordered" evidence="10">
    <location>
        <begin position="1"/>
        <end position="21"/>
    </location>
</feature>
<feature type="active site" description="O-(5'-phospho-DNA)-tyrosine intermediate" evidence="8 9">
    <location>
        <position position="131"/>
    </location>
</feature>
<keyword evidence="5 8" id="KW-0799">Topoisomerase</keyword>
<feature type="short sequence motif" description="GyrA-box" evidence="8">
    <location>
        <begin position="559"/>
        <end position="565"/>
    </location>
</feature>
<protein>
    <recommendedName>
        <fullName evidence="8">DNA gyrase subunit A</fullName>
        <ecNumber evidence="8">5.6.2.2</ecNumber>
    </recommendedName>
</protein>
<dbReference type="GO" id="GO:0009330">
    <property type="term" value="C:DNA topoisomerase type II (double strand cut, ATP-hydrolyzing) complex"/>
    <property type="evidence" value="ECO:0007669"/>
    <property type="project" value="TreeGrafter"/>
</dbReference>
<dbReference type="EC" id="5.6.2.2" evidence="8"/>
<dbReference type="InterPro" id="IPR013757">
    <property type="entry name" value="Topo_IIA_A_a_sf"/>
</dbReference>
<dbReference type="GO" id="GO:0005737">
    <property type="term" value="C:cytoplasm"/>
    <property type="evidence" value="ECO:0007669"/>
    <property type="project" value="UniProtKB-SubCell"/>
</dbReference>
<dbReference type="Gene3D" id="3.90.199.10">
    <property type="entry name" value="Topoisomerase II, domain 5"/>
    <property type="match status" value="1"/>
</dbReference>
<comment type="subcellular location">
    <subcellularLocation>
        <location evidence="8">Cytoplasm</location>
    </subcellularLocation>
</comment>
<dbReference type="FunFam" id="3.90.199.10:FF:000001">
    <property type="entry name" value="DNA gyrase subunit A"/>
    <property type="match status" value="1"/>
</dbReference>
<reference evidence="12 13" key="1">
    <citation type="journal article" date="2010" name="J. Bacteriol.">
        <title>Complete genome sequence of "Candidatus Puniceispirillum marinum" IMCC1322, a representative of the SAR116 clade in the Alphaproteobacteria.</title>
        <authorList>
            <person name="Oh H.M."/>
            <person name="Kwon K.K."/>
            <person name="Kang I."/>
            <person name="Kang S.G."/>
            <person name="Lee J.H."/>
            <person name="Kim S.J."/>
            <person name="Cho J.C."/>
        </authorList>
    </citation>
    <scope>NUCLEOTIDE SEQUENCE [LARGE SCALE GENOMIC DNA]</scope>
    <source>
        <strain evidence="12 13">IMCC1322</strain>
    </source>
</reference>
<dbReference type="FunFam" id="3.30.1360.40:FF:000002">
    <property type="entry name" value="DNA gyrase subunit A"/>
    <property type="match status" value="1"/>
</dbReference>
<dbReference type="InterPro" id="IPR013758">
    <property type="entry name" value="Topo_IIA_A/C_ab"/>
</dbReference>
<dbReference type="HAMAP" id="MF_01897">
    <property type="entry name" value="GyrA"/>
    <property type="match status" value="1"/>
</dbReference>
<gene>
    <name evidence="8" type="primary">gyrA</name>
    <name evidence="12" type="ordered locus">SAR116_0399</name>
</gene>
<dbReference type="SMART" id="SM00434">
    <property type="entry name" value="TOP4c"/>
    <property type="match status" value="1"/>
</dbReference>
<dbReference type="NCBIfam" id="TIGR01063">
    <property type="entry name" value="gyrA"/>
    <property type="match status" value="1"/>
</dbReference>
<dbReference type="SUPFAM" id="SSF56719">
    <property type="entry name" value="Type II DNA topoisomerase"/>
    <property type="match status" value="1"/>
</dbReference>
<accession>D5BQS8</accession>
<comment type="similarity">
    <text evidence="2 8">Belongs to the type II topoisomerase GyrA/ParC subunit family.</text>
</comment>
<dbReference type="GO" id="GO:0006265">
    <property type="term" value="P:DNA topological change"/>
    <property type="evidence" value="ECO:0007669"/>
    <property type="project" value="UniProtKB-UniRule"/>
</dbReference>
<feature type="compositionally biased region" description="Low complexity" evidence="10">
    <location>
        <begin position="10"/>
        <end position="21"/>
    </location>
</feature>
<evidence type="ECO:0000256" key="2">
    <source>
        <dbReference type="ARBA" id="ARBA00008263"/>
    </source>
</evidence>
<dbReference type="Gene3D" id="3.30.1360.40">
    <property type="match status" value="1"/>
</dbReference>
<dbReference type="InterPro" id="IPR006691">
    <property type="entry name" value="GyrA/parC_rep"/>
</dbReference>
<dbReference type="PANTHER" id="PTHR43493:SF5">
    <property type="entry name" value="DNA GYRASE SUBUNIT A, CHLOROPLASTIC_MITOCHONDRIAL"/>
    <property type="match status" value="1"/>
</dbReference>
<dbReference type="GO" id="GO:0005524">
    <property type="term" value="F:ATP binding"/>
    <property type="evidence" value="ECO:0007669"/>
    <property type="project" value="UniProtKB-UniRule"/>
</dbReference>
<dbReference type="CDD" id="cd00187">
    <property type="entry name" value="TOP4c"/>
    <property type="match status" value="1"/>
</dbReference>
<dbReference type="eggNOG" id="COG0188">
    <property type="taxonomic scope" value="Bacteria"/>
</dbReference>
<dbReference type="Pfam" id="PF03989">
    <property type="entry name" value="DNA_gyraseA_C"/>
    <property type="match status" value="6"/>
</dbReference>
<keyword evidence="8" id="KW-0963">Cytoplasm</keyword>
<evidence type="ECO:0000256" key="3">
    <source>
        <dbReference type="ARBA" id="ARBA00022741"/>
    </source>
</evidence>
<feature type="compositionally biased region" description="Polar residues" evidence="10">
    <location>
        <begin position="875"/>
        <end position="885"/>
    </location>
</feature>
<comment type="miscellaneous">
    <text evidence="8">Few gyrases are as efficient as E.coli at forming negative supercoils. Not all organisms have 2 type II topoisomerases; in organisms with a single type II topoisomerase this enzyme also has to decatenate newly replicated chromosomes.</text>
</comment>
<evidence type="ECO:0000256" key="9">
    <source>
        <dbReference type="PROSITE-ProRule" id="PRU01384"/>
    </source>
</evidence>
<keyword evidence="7 8" id="KW-0413">Isomerase</keyword>
<dbReference type="NCBIfam" id="NF004043">
    <property type="entry name" value="PRK05560.1"/>
    <property type="match status" value="1"/>
</dbReference>
<dbReference type="NCBIfam" id="NF004044">
    <property type="entry name" value="PRK05561.1"/>
    <property type="match status" value="1"/>
</dbReference>
<organism evidence="12 13">
    <name type="scientific">Puniceispirillum marinum (strain IMCC1322)</name>
    <dbReference type="NCBI Taxonomy" id="488538"/>
    <lineage>
        <taxon>Bacteria</taxon>
        <taxon>Pseudomonadati</taxon>
        <taxon>Pseudomonadota</taxon>
        <taxon>Alphaproteobacteria</taxon>
        <taxon>Candidatus Puniceispirillales</taxon>
        <taxon>Candidatus Puniceispirillaceae</taxon>
        <taxon>Candidatus Puniceispirillum</taxon>
    </lineage>
</organism>